<dbReference type="InterPro" id="IPR017907">
    <property type="entry name" value="Znf_RING_CS"/>
</dbReference>
<dbReference type="PANTHER" id="PTHR37393">
    <property type="entry name" value="AT-RICH INTERACTIVE DOMAIN-CONTAINING PROTEIN 1A-LIKE"/>
    <property type="match status" value="1"/>
</dbReference>
<dbReference type="Proteomes" id="UP001054252">
    <property type="component" value="Unassembled WGS sequence"/>
</dbReference>
<dbReference type="InterPro" id="IPR001841">
    <property type="entry name" value="Znf_RING"/>
</dbReference>
<dbReference type="SUPFAM" id="SSF49599">
    <property type="entry name" value="TRAF domain-like"/>
    <property type="match status" value="1"/>
</dbReference>
<accession>A0AAV5J5Q5</accession>
<feature type="compositionally biased region" description="Polar residues" evidence="5">
    <location>
        <begin position="531"/>
        <end position="540"/>
    </location>
</feature>
<feature type="region of interest" description="Disordered" evidence="5">
    <location>
        <begin position="718"/>
        <end position="950"/>
    </location>
</feature>
<feature type="region of interest" description="Disordered" evidence="5">
    <location>
        <begin position="271"/>
        <end position="303"/>
    </location>
</feature>
<name>A0AAV5J5Q5_9ROSI</name>
<feature type="region of interest" description="Disordered" evidence="5">
    <location>
        <begin position="1302"/>
        <end position="1334"/>
    </location>
</feature>
<proteinExistence type="predicted"/>
<feature type="compositionally biased region" description="Low complexity" evidence="5">
    <location>
        <begin position="516"/>
        <end position="530"/>
    </location>
</feature>
<dbReference type="PANTHER" id="PTHR37393:SF1">
    <property type="entry name" value="AT-RICH INTERACTIVE DOMAIN-CONTAINING PROTEIN 1A-LIKE"/>
    <property type="match status" value="1"/>
</dbReference>
<keyword evidence="8" id="KW-1185">Reference proteome</keyword>
<feature type="compositionally biased region" description="Polar residues" evidence="5">
    <location>
        <begin position="817"/>
        <end position="839"/>
    </location>
</feature>
<feature type="compositionally biased region" description="Low complexity" evidence="5">
    <location>
        <begin position="320"/>
        <end position="359"/>
    </location>
</feature>
<evidence type="ECO:0000256" key="5">
    <source>
        <dbReference type="SAM" id="MobiDB-lite"/>
    </source>
</evidence>
<dbReference type="GO" id="GO:0008270">
    <property type="term" value="F:zinc ion binding"/>
    <property type="evidence" value="ECO:0007669"/>
    <property type="project" value="UniProtKB-KW"/>
</dbReference>
<feature type="domain" description="RING-type" evidence="6">
    <location>
        <begin position="20"/>
        <end position="59"/>
    </location>
</feature>
<evidence type="ECO:0000313" key="7">
    <source>
        <dbReference type="EMBL" id="GKV08001.1"/>
    </source>
</evidence>
<evidence type="ECO:0000313" key="8">
    <source>
        <dbReference type="Proteomes" id="UP001054252"/>
    </source>
</evidence>
<dbReference type="PROSITE" id="PS00518">
    <property type="entry name" value="ZF_RING_1"/>
    <property type="match status" value="1"/>
</dbReference>
<keyword evidence="1" id="KW-0479">Metal-binding</keyword>
<gene>
    <name evidence="7" type="ORF">SLEP1_g19694</name>
</gene>
<evidence type="ECO:0000256" key="3">
    <source>
        <dbReference type="ARBA" id="ARBA00022833"/>
    </source>
</evidence>
<feature type="region of interest" description="Disordered" evidence="5">
    <location>
        <begin position="661"/>
        <end position="682"/>
    </location>
</feature>
<reference evidence="7 8" key="1">
    <citation type="journal article" date="2021" name="Commun. Biol.">
        <title>The genome of Shorea leprosula (Dipterocarpaceae) highlights the ecological relevance of drought in aseasonal tropical rainforests.</title>
        <authorList>
            <person name="Ng K.K.S."/>
            <person name="Kobayashi M.J."/>
            <person name="Fawcett J.A."/>
            <person name="Hatakeyama M."/>
            <person name="Paape T."/>
            <person name="Ng C.H."/>
            <person name="Ang C.C."/>
            <person name="Tnah L.H."/>
            <person name="Lee C.T."/>
            <person name="Nishiyama T."/>
            <person name="Sese J."/>
            <person name="O'Brien M.J."/>
            <person name="Copetti D."/>
            <person name="Mohd Noor M.I."/>
            <person name="Ong R.C."/>
            <person name="Putra M."/>
            <person name="Sireger I.Z."/>
            <person name="Indrioko S."/>
            <person name="Kosugi Y."/>
            <person name="Izuno A."/>
            <person name="Isagi Y."/>
            <person name="Lee S.L."/>
            <person name="Shimizu K.K."/>
        </authorList>
    </citation>
    <scope>NUCLEOTIDE SEQUENCE [LARGE SCALE GENOMIC DNA]</scope>
    <source>
        <strain evidence="7">214</strain>
    </source>
</reference>
<keyword evidence="2 4" id="KW-0863">Zinc-finger</keyword>
<evidence type="ECO:0000256" key="4">
    <source>
        <dbReference type="PROSITE-ProRule" id="PRU00175"/>
    </source>
</evidence>
<feature type="compositionally biased region" description="Polar residues" evidence="5">
    <location>
        <begin position="151"/>
        <end position="174"/>
    </location>
</feature>
<feature type="compositionally biased region" description="Low complexity" evidence="5">
    <location>
        <begin position="277"/>
        <end position="303"/>
    </location>
</feature>
<feature type="compositionally biased region" description="Basic and acidic residues" evidence="5">
    <location>
        <begin position="733"/>
        <end position="768"/>
    </location>
</feature>
<feature type="compositionally biased region" description="Low complexity" evidence="5">
    <location>
        <begin position="541"/>
        <end position="577"/>
    </location>
</feature>
<dbReference type="InterPro" id="IPR013083">
    <property type="entry name" value="Znf_RING/FYVE/PHD"/>
</dbReference>
<feature type="compositionally biased region" description="Basic and acidic residues" evidence="5">
    <location>
        <begin position="786"/>
        <end position="796"/>
    </location>
</feature>
<dbReference type="CDD" id="cd16449">
    <property type="entry name" value="RING-HC"/>
    <property type="match status" value="1"/>
</dbReference>
<feature type="region of interest" description="Disordered" evidence="5">
    <location>
        <begin position="320"/>
        <end position="639"/>
    </location>
</feature>
<feature type="compositionally biased region" description="Basic and acidic residues" evidence="5">
    <location>
        <begin position="1313"/>
        <end position="1334"/>
    </location>
</feature>
<comment type="caution">
    <text evidence="7">The sequence shown here is derived from an EMBL/GenBank/DDBJ whole genome shotgun (WGS) entry which is preliminary data.</text>
</comment>
<evidence type="ECO:0000256" key="1">
    <source>
        <dbReference type="ARBA" id="ARBA00022723"/>
    </source>
</evidence>
<dbReference type="SUPFAM" id="SSF57850">
    <property type="entry name" value="RING/U-box"/>
    <property type="match status" value="1"/>
</dbReference>
<sequence>MGFDNECILNIQSLAGEYFCPVCRLLVYPNEALQSQCTHLYCKPCLTYIAGTTRACPYDGYLVTEADSKPLLESNKALAETIGKVTVHCLYHKSGCTWQGSFSECTAHCSGCAFGNSPVVCNRCGLQIVHRQVLEHAQNCPSVQPQAQQVEGTQNAAASGTSGTGDQTLAASQAGTTTSLAQTPQTSTATTAGQDLSQQTNSNSQAQAVTQAVVVTSEQWYQQQQQQYQQYYQQYPGYDPYYQQYYPYQQQAIPQYQQQLQVPAQQMAGQHQAYIHSQPQAQPQVQLQPQVQPQVQSQPQLQAVQPQTLPSVQAPVLAQPQQAQVIQQPQPQPVVPSHSQMPSQTQPPSQSHSHLQVQPYPAPQPQPHLQVQPQTLTQPQSQPHSQVHPTPNQPLNPNFQPQMQHPSANAVTGHQSYPQPQSHQQMPVVASQPPMHMPPQVGLHPQLQHPVHMQTPYSQQPAQIRPPQPHAAISNQHPPSFLLSPGPPPQQQVNPNARHPGLPVNQRPGMLPVPSPMSQQYVQQQPISSQHVTSVQNQMHQQGPTVQQQLPVQPQLRPQGPHHSFQQHSHAYPQQQQNLALSQGAHPHPSQNFVGRPLVPTSGVQSQQYPESAASMQAKPAQLGTSQPSPSQKIMPGTTTEKNLGAREVDLSSWRAANLDTNNSKRESGIGVDAGKTKTPMSETDLKTMDEKIFVDVGEKSSGIDPSMKEKMESKKVLGSNLESNALETGDPITKKTVKEEPTEDQKDVIVEHRKLQSSVSEDKRVRDGPLMNSPPLHEGGYGEEQSGKLQKDKILPQDQGAPKRPGADEFRGFLQGQGQPVGNQQHSHSVPTADQGRNQPPLRQYTVNSPQQRPILPGMLQGPLAGPPLHAQTQGLLPGQLRPQGPGHAAFPGPPENLPPGLVGRGPSYGSQGPAFDSYGTSPYGPESQFGQHYMDGRRPDSSMLSKSTMKMNGPPGLDSTPGFGFRDERLKPVPDERSNPFPLDPALRFGDGGRFEDVKHFPRSSHFDADSVTKFGSYFSSSKPLDRGHHGFGMDVGPGPREKGLHGLPYDPAVGSGPSRFLPPYHPGGRLHPDEAGERSVGFHEDTLGRLDFHGPVPGYGQRHMDGFASRSPGREYLGIHTREFRSFHGDDIDGRESRFNDRFPGLGSHSHNGDNLPIAEHLRSGDLIGQDIVPSHLRRGEHLGPRNLPGHLRFGEPVGLGPFSGHERIGEFGGPGNFRLPRLGEPGFRSSFSLQGLPTDGGSYADDMVPFDRRRKPASVGWCRICKVDCETVEGLDMHSQSREHQKNAMDMVATIKQNAKKQKITTSDRSVHKEASKLRNTKFEGRGTKH</sequence>
<feature type="region of interest" description="Disordered" evidence="5">
    <location>
        <begin position="151"/>
        <end position="201"/>
    </location>
</feature>
<feature type="compositionally biased region" description="Low complexity" evidence="5">
    <location>
        <begin position="414"/>
        <end position="425"/>
    </location>
</feature>
<dbReference type="EMBL" id="BPVZ01000028">
    <property type="protein sequence ID" value="GKV08001.1"/>
    <property type="molecule type" value="Genomic_DNA"/>
</dbReference>
<dbReference type="Gene3D" id="3.30.40.10">
    <property type="entry name" value="Zinc/RING finger domain, C3HC4 (zinc finger)"/>
    <property type="match status" value="1"/>
</dbReference>
<protein>
    <recommendedName>
        <fullName evidence="6">RING-type domain-containing protein</fullName>
    </recommendedName>
</protein>
<feature type="compositionally biased region" description="Polar residues" evidence="5">
    <location>
        <begin position="623"/>
        <end position="639"/>
    </location>
</feature>
<evidence type="ECO:0000256" key="2">
    <source>
        <dbReference type="ARBA" id="ARBA00022771"/>
    </source>
</evidence>
<feature type="compositionally biased region" description="Low complexity" evidence="5">
    <location>
        <begin position="175"/>
        <end position="201"/>
    </location>
</feature>
<feature type="compositionally biased region" description="Polar residues" evidence="5">
    <location>
        <begin position="403"/>
        <end position="413"/>
    </location>
</feature>
<feature type="compositionally biased region" description="Low complexity" evidence="5">
    <location>
        <begin position="367"/>
        <end position="402"/>
    </location>
</feature>
<evidence type="ECO:0000259" key="6">
    <source>
        <dbReference type="PROSITE" id="PS50089"/>
    </source>
</evidence>
<dbReference type="PROSITE" id="PS50089">
    <property type="entry name" value="ZF_RING_2"/>
    <property type="match status" value="1"/>
</dbReference>
<keyword evidence="3" id="KW-0862">Zinc</keyword>
<organism evidence="7 8">
    <name type="scientific">Rubroshorea leprosula</name>
    <dbReference type="NCBI Taxonomy" id="152421"/>
    <lineage>
        <taxon>Eukaryota</taxon>
        <taxon>Viridiplantae</taxon>
        <taxon>Streptophyta</taxon>
        <taxon>Embryophyta</taxon>
        <taxon>Tracheophyta</taxon>
        <taxon>Spermatophyta</taxon>
        <taxon>Magnoliopsida</taxon>
        <taxon>eudicotyledons</taxon>
        <taxon>Gunneridae</taxon>
        <taxon>Pentapetalae</taxon>
        <taxon>rosids</taxon>
        <taxon>malvids</taxon>
        <taxon>Malvales</taxon>
        <taxon>Dipterocarpaceae</taxon>
        <taxon>Rubroshorea</taxon>
    </lineage>
</organism>